<dbReference type="EMBL" id="AHHH01000203">
    <property type="protein sequence ID" value="ESU40561.1"/>
    <property type="molecule type" value="Genomic_DNA"/>
</dbReference>
<name>V6TPA8_GIAIN</name>
<reference evidence="1 2" key="2">
    <citation type="journal article" date="2013" name="Genome Biol. Evol.">
        <title>Genome sequencing of Giardia lamblia genotypes A2 and B isolates (DH and GS) and comparative analysis with the genomes of genotypes A1 and E (WB and Pig).</title>
        <authorList>
            <person name="Adam R.D."/>
            <person name="Dahlstrom E.W."/>
            <person name="Martens C.A."/>
            <person name="Bruno D.P."/>
            <person name="Barbian K.D."/>
            <person name="Ricklefs S.M."/>
            <person name="Hernandez M.M."/>
            <person name="Narla N.P."/>
            <person name="Patel R.B."/>
            <person name="Porcella S.F."/>
            <person name="Nash T.E."/>
        </authorList>
    </citation>
    <scope>NUCLEOTIDE SEQUENCE [LARGE SCALE GENOMIC DNA]</scope>
    <source>
        <strain evidence="1 2">GS</strain>
    </source>
</reference>
<dbReference type="VEuPathDB" id="GiardiaDB:GL50581_924"/>
<evidence type="ECO:0000313" key="1">
    <source>
        <dbReference type="EMBL" id="ESU40561.1"/>
    </source>
</evidence>
<dbReference type="VEuPathDB" id="GiardiaDB:DHA2_150347"/>
<dbReference type="AlphaFoldDB" id="V6TPA8"/>
<sequence length="100" mass="11029">MPVVVTEASEDPADPGTLCRLANRRLCDAQDSIIIAVSCRYLLTGSDAYAKMWLYAKEGTSGLLLLGIAEDYKAIEKNTALRNGDLWFLHHREASFGPLE</sequence>
<dbReference type="VEuPathDB" id="GiardiaDB:GL50803_0088082"/>
<reference evidence="2" key="1">
    <citation type="submission" date="2012-02" db="EMBL/GenBank/DDBJ databases">
        <title>Genome sequencing of Giardia lamblia Genotypes A2 and B isolates (DH and GS) and comparative analysis with the genomes of Genotypes A1 and E (WB and Pig).</title>
        <authorList>
            <person name="Adam R."/>
            <person name="Dahlstrom E."/>
            <person name="Martens C."/>
            <person name="Bruno D."/>
            <person name="Barbian K."/>
            <person name="Porcella S.F."/>
            <person name="Nash T."/>
        </authorList>
    </citation>
    <scope>NUCLEOTIDE SEQUENCE</scope>
    <source>
        <strain evidence="2">GS</strain>
    </source>
</reference>
<protein>
    <submittedName>
        <fullName evidence="1">Coatomer beta subunit</fullName>
    </submittedName>
</protein>
<dbReference type="VEuPathDB" id="GiardiaDB:QR46_2103"/>
<gene>
    <name evidence="1" type="ORF">GSB_150346</name>
</gene>
<accession>V6TPA8</accession>
<comment type="caution">
    <text evidence="1">The sequence shown here is derived from an EMBL/GenBank/DDBJ whole genome shotgun (WGS) entry which is preliminary data.</text>
</comment>
<organism evidence="1 2">
    <name type="scientific">Giardia intestinalis</name>
    <name type="common">Giardia lamblia</name>
    <dbReference type="NCBI Taxonomy" id="5741"/>
    <lineage>
        <taxon>Eukaryota</taxon>
        <taxon>Metamonada</taxon>
        <taxon>Diplomonadida</taxon>
        <taxon>Hexamitidae</taxon>
        <taxon>Giardiinae</taxon>
        <taxon>Giardia</taxon>
    </lineage>
</organism>
<evidence type="ECO:0000313" key="2">
    <source>
        <dbReference type="Proteomes" id="UP000018040"/>
    </source>
</evidence>
<dbReference type="Proteomes" id="UP000018040">
    <property type="component" value="Unassembled WGS sequence"/>
</dbReference>
<proteinExistence type="predicted"/>